<organism evidence="1 2">
    <name type="scientific">Zosterops borbonicus</name>
    <dbReference type="NCBI Taxonomy" id="364589"/>
    <lineage>
        <taxon>Eukaryota</taxon>
        <taxon>Metazoa</taxon>
        <taxon>Chordata</taxon>
        <taxon>Craniata</taxon>
        <taxon>Vertebrata</taxon>
        <taxon>Euteleostomi</taxon>
        <taxon>Archelosauria</taxon>
        <taxon>Archosauria</taxon>
        <taxon>Dinosauria</taxon>
        <taxon>Saurischia</taxon>
        <taxon>Theropoda</taxon>
        <taxon>Coelurosauria</taxon>
        <taxon>Aves</taxon>
        <taxon>Neognathae</taxon>
        <taxon>Neoaves</taxon>
        <taxon>Telluraves</taxon>
        <taxon>Australaves</taxon>
        <taxon>Passeriformes</taxon>
        <taxon>Sylvioidea</taxon>
        <taxon>Zosteropidae</taxon>
        <taxon>Zosterops</taxon>
    </lineage>
</organism>
<keyword evidence="2" id="KW-1185">Reference proteome</keyword>
<comment type="caution">
    <text evidence="1">The sequence shown here is derived from an EMBL/GenBank/DDBJ whole genome shotgun (WGS) entry which is preliminary data.</text>
</comment>
<sequence>MRLCEYTYKAESVSELALFLPAGGAEPKCLSCHEEPQSEHWIQGEASPFPNPAGHTMPDASQDAIGLYDLLIIEGDQVGQEGPAFHKSILAGPDRLVVRQKEELVGTVAVYTSVSGLSASYEASC</sequence>
<dbReference type="Proteomes" id="UP000796761">
    <property type="component" value="Unassembled WGS sequence"/>
</dbReference>
<evidence type="ECO:0000313" key="2">
    <source>
        <dbReference type="Proteomes" id="UP000796761"/>
    </source>
</evidence>
<dbReference type="EMBL" id="SWJQ01000785">
    <property type="protein sequence ID" value="TRZ10907.1"/>
    <property type="molecule type" value="Genomic_DNA"/>
</dbReference>
<dbReference type="AlphaFoldDB" id="A0A8K1LEI9"/>
<evidence type="ECO:0000313" key="1">
    <source>
        <dbReference type="EMBL" id="TRZ10907.1"/>
    </source>
</evidence>
<accession>A0A8K1LEI9</accession>
<protein>
    <submittedName>
        <fullName evidence="1">Uncharacterized protein</fullName>
    </submittedName>
</protein>
<gene>
    <name evidence="1" type="ORF">HGM15179_016199</name>
</gene>
<name>A0A8K1LEI9_9PASS</name>
<reference evidence="1" key="1">
    <citation type="submission" date="2019-04" db="EMBL/GenBank/DDBJ databases">
        <title>Genome assembly of Zosterops borbonicus 15179.</title>
        <authorList>
            <person name="Leroy T."/>
            <person name="Anselmetti Y."/>
            <person name="Tilak M.-K."/>
            <person name="Nabholz B."/>
        </authorList>
    </citation>
    <scope>NUCLEOTIDE SEQUENCE</scope>
    <source>
        <strain evidence="1">HGM_15179</strain>
        <tissue evidence="1">Muscle</tissue>
    </source>
</reference>
<proteinExistence type="predicted"/>